<evidence type="ECO:0000256" key="2">
    <source>
        <dbReference type="ARBA" id="ARBA00022679"/>
    </source>
</evidence>
<evidence type="ECO:0000256" key="4">
    <source>
        <dbReference type="SAM" id="MobiDB-lite"/>
    </source>
</evidence>
<proteinExistence type="inferred from homology"/>
<comment type="similarity">
    <text evidence="3">Belongs to the N(4)/N(6)-methyltransferase family.</text>
</comment>
<feature type="compositionally biased region" description="Polar residues" evidence="4">
    <location>
        <begin position="109"/>
        <end position="119"/>
    </location>
</feature>
<feature type="compositionally biased region" description="Low complexity" evidence="4">
    <location>
        <begin position="80"/>
        <end position="93"/>
    </location>
</feature>
<feature type="domain" description="DNA methylase N-4/N-6" evidence="5">
    <location>
        <begin position="160"/>
        <end position="239"/>
    </location>
</feature>
<keyword evidence="7" id="KW-1185">Reference proteome</keyword>
<evidence type="ECO:0000313" key="6">
    <source>
        <dbReference type="EMBL" id="MBK1631299.1"/>
    </source>
</evidence>
<accession>A0ABS1CIH0</accession>
<sequence length="250" mass="26745">MSPENSSTAAFRRSISACVAASIVIAHLLPFFRHASPALSSQQIYPSCQAAVRRLSRCPDPNAPQSAPDTATPSTRRRPSASVARNAASSRASPEAGTPSDRSIHRALTGTQPGASRSPATLRIGATQANAGPPHLRTESDAPDDRSQTAPPCARPQAVANPIHRNRRSVWSISTKPYSGAHFAVFLPELIEPCILVSTQRGETVFDPFFGSGATGEVAQRLGRRWIGCELNQEYAELQKQRTAQTGLDL</sequence>
<dbReference type="Proteomes" id="UP000748752">
    <property type="component" value="Unassembled WGS sequence"/>
</dbReference>
<evidence type="ECO:0000259" key="5">
    <source>
        <dbReference type="Pfam" id="PF01555"/>
    </source>
</evidence>
<keyword evidence="2" id="KW-0808">Transferase</keyword>
<dbReference type="SUPFAM" id="SSF53335">
    <property type="entry name" value="S-adenosyl-L-methionine-dependent methyltransferases"/>
    <property type="match status" value="1"/>
</dbReference>
<feature type="compositionally biased region" description="Polar residues" evidence="4">
    <location>
        <begin position="63"/>
        <end position="74"/>
    </location>
</feature>
<evidence type="ECO:0000256" key="1">
    <source>
        <dbReference type="ARBA" id="ARBA00022603"/>
    </source>
</evidence>
<protein>
    <recommendedName>
        <fullName evidence="3">Methyltransferase</fullName>
        <ecNumber evidence="3">2.1.1.-</ecNumber>
    </recommendedName>
</protein>
<reference evidence="6 7" key="1">
    <citation type="journal article" date="2020" name="Microorganisms">
        <title>Osmotic Adaptation and Compatible Solute Biosynthesis of Phototrophic Bacteria as Revealed from Genome Analyses.</title>
        <authorList>
            <person name="Imhoff J.F."/>
            <person name="Rahn T."/>
            <person name="Kunzel S."/>
            <person name="Keller A."/>
            <person name="Neulinger S.C."/>
        </authorList>
    </citation>
    <scope>NUCLEOTIDE SEQUENCE [LARGE SCALE GENOMIC DNA]</scope>
    <source>
        <strain evidence="6 7">DSM 6210</strain>
    </source>
</reference>
<dbReference type="InterPro" id="IPR029063">
    <property type="entry name" value="SAM-dependent_MTases_sf"/>
</dbReference>
<comment type="caution">
    <text evidence="6">The sequence shown here is derived from an EMBL/GenBank/DDBJ whole genome shotgun (WGS) entry which is preliminary data.</text>
</comment>
<dbReference type="EMBL" id="NRRV01000024">
    <property type="protein sequence ID" value="MBK1631299.1"/>
    <property type="molecule type" value="Genomic_DNA"/>
</dbReference>
<dbReference type="Gene3D" id="3.40.50.150">
    <property type="entry name" value="Vaccinia Virus protein VP39"/>
    <property type="match status" value="1"/>
</dbReference>
<evidence type="ECO:0000256" key="3">
    <source>
        <dbReference type="RuleBase" id="RU362026"/>
    </source>
</evidence>
<keyword evidence="1" id="KW-0489">Methyltransferase</keyword>
<feature type="region of interest" description="Disordered" evidence="4">
    <location>
        <begin position="57"/>
        <end position="161"/>
    </location>
</feature>
<gene>
    <name evidence="6" type="ORF">CKO31_11220</name>
</gene>
<dbReference type="EC" id="2.1.1.-" evidence="3"/>
<dbReference type="Pfam" id="PF01555">
    <property type="entry name" value="N6_N4_Mtase"/>
    <property type="match status" value="1"/>
</dbReference>
<feature type="compositionally biased region" description="Basic and acidic residues" evidence="4">
    <location>
        <begin position="136"/>
        <end position="147"/>
    </location>
</feature>
<dbReference type="PRINTS" id="PR00508">
    <property type="entry name" value="S21N4MTFRASE"/>
</dbReference>
<organism evidence="6 7">
    <name type="scientific">Thiohalocapsa halophila</name>
    <dbReference type="NCBI Taxonomy" id="69359"/>
    <lineage>
        <taxon>Bacteria</taxon>
        <taxon>Pseudomonadati</taxon>
        <taxon>Pseudomonadota</taxon>
        <taxon>Gammaproteobacteria</taxon>
        <taxon>Chromatiales</taxon>
        <taxon>Chromatiaceae</taxon>
        <taxon>Thiohalocapsa</taxon>
    </lineage>
</organism>
<dbReference type="InterPro" id="IPR002941">
    <property type="entry name" value="DNA_methylase_N4/N6"/>
</dbReference>
<dbReference type="InterPro" id="IPR001091">
    <property type="entry name" value="RM_Methyltransferase"/>
</dbReference>
<evidence type="ECO:0000313" key="7">
    <source>
        <dbReference type="Proteomes" id="UP000748752"/>
    </source>
</evidence>
<name>A0ABS1CIH0_9GAMM</name>